<dbReference type="EMBL" id="JMCC02000035">
    <property type="protein sequence ID" value="KIG16559.1"/>
    <property type="molecule type" value="Genomic_DNA"/>
</dbReference>
<organism evidence="2 3">
    <name type="scientific">Enhygromyxa salina</name>
    <dbReference type="NCBI Taxonomy" id="215803"/>
    <lineage>
        <taxon>Bacteria</taxon>
        <taxon>Pseudomonadati</taxon>
        <taxon>Myxococcota</taxon>
        <taxon>Polyangia</taxon>
        <taxon>Nannocystales</taxon>
        <taxon>Nannocystaceae</taxon>
        <taxon>Enhygromyxa</taxon>
    </lineage>
</organism>
<comment type="caution">
    <text evidence="2">The sequence shown here is derived from an EMBL/GenBank/DDBJ whole genome shotgun (WGS) entry which is preliminary data.</text>
</comment>
<dbReference type="AlphaFoldDB" id="A0A0C1ZFZ1"/>
<evidence type="ECO:0000313" key="3">
    <source>
        <dbReference type="Proteomes" id="UP000031599"/>
    </source>
</evidence>
<reference evidence="2 3" key="1">
    <citation type="submission" date="2014-12" db="EMBL/GenBank/DDBJ databases">
        <title>Genome assembly of Enhygromyxa salina DSM 15201.</title>
        <authorList>
            <person name="Sharma G."/>
            <person name="Subramanian S."/>
        </authorList>
    </citation>
    <scope>NUCLEOTIDE SEQUENCE [LARGE SCALE GENOMIC DNA]</scope>
    <source>
        <strain evidence="2 3">DSM 15201</strain>
    </source>
</reference>
<sequence>MMLSAGCRMGLPPEPPGADATDASSAIPAYQPSADPFTRSAFAGETLKSDGGHGGHGGHKKTTAATPADSEEVEP</sequence>
<feature type="region of interest" description="Disordered" evidence="1">
    <location>
        <begin position="1"/>
        <end position="75"/>
    </location>
</feature>
<name>A0A0C1ZFZ1_9BACT</name>
<accession>A0A0C1ZFZ1</accession>
<dbReference type="Proteomes" id="UP000031599">
    <property type="component" value="Unassembled WGS sequence"/>
</dbReference>
<proteinExistence type="predicted"/>
<evidence type="ECO:0000313" key="2">
    <source>
        <dbReference type="EMBL" id="KIG16559.1"/>
    </source>
</evidence>
<protein>
    <submittedName>
        <fullName evidence="2">Uncharacterized protein</fullName>
    </submittedName>
</protein>
<evidence type="ECO:0000256" key="1">
    <source>
        <dbReference type="SAM" id="MobiDB-lite"/>
    </source>
</evidence>
<gene>
    <name evidence="2" type="ORF">DB30_04330</name>
</gene>